<dbReference type="Gene3D" id="3.40.50.10350">
    <property type="entry name" value="Glycerate kinase, domain 1"/>
    <property type="match status" value="1"/>
</dbReference>
<comment type="caution">
    <text evidence="5">The sequence shown here is derived from an EMBL/GenBank/DDBJ whole genome shotgun (WGS) entry which is preliminary data.</text>
</comment>
<dbReference type="InterPro" id="IPR036129">
    <property type="entry name" value="Glycerate_kinase_sf"/>
</dbReference>
<reference evidence="5 6" key="1">
    <citation type="submission" date="2018-06" db="EMBL/GenBank/DDBJ databases">
        <title>Paenibacillus imtechensis sp. nov.</title>
        <authorList>
            <person name="Pinnaka A.K."/>
            <person name="Singh H."/>
            <person name="Kaur M."/>
        </authorList>
    </citation>
    <scope>NUCLEOTIDE SEQUENCE [LARGE SCALE GENOMIC DNA]</scope>
    <source>
        <strain evidence="5 6">SMB1</strain>
    </source>
</reference>
<organism evidence="5 6">
    <name type="scientific">Paenibacillus sambharensis</name>
    <dbReference type="NCBI Taxonomy" id="1803190"/>
    <lineage>
        <taxon>Bacteria</taxon>
        <taxon>Bacillati</taxon>
        <taxon>Bacillota</taxon>
        <taxon>Bacilli</taxon>
        <taxon>Bacillales</taxon>
        <taxon>Paenibacillaceae</taxon>
        <taxon>Paenibacillus</taxon>
    </lineage>
</organism>
<dbReference type="InterPro" id="IPR004381">
    <property type="entry name" value="Glycerate_kinase"/>
</dbReference>
<keyword evidence="6" id="KW-1185">Reference proteome</keyword>
<dbReference type="GO" id="GO:0008887">
    <property type="term" value="F:glycerate kinase activity"/>
    <property type="evidence" value="ECO:0007669"/>
    <property type="project" value="UniProtKB-UniRule"/>
</dbReference>
<protein>
    <submittedName>
        <fullName evidence="5">Glycerate kinase</fullName>
    </submittedName>
</protein>
<evidence type="ECO:0000313" key="6">
    <source>
        <dbReference type="Proteomes" id="UP000249522"/>
    </source>
</evidence>
<dbReference type="InterPro" id="IPR018193">
    <property type="entry name" value="Glyc_kinase_flavodox-like_fold"/>
</dbReference>
<dbReference type="Proteomes" id="UP000249522">
    <property type="component" value="Unassembled WGS sequence"/>
</dbReference>
<dbReference type="GO" id="GO:0031388">
    <property type="term" value="P:organic acid phosphorylation"/>
    <property type="evidence" value="ECO:0007669"/>
    <property type="project" value="UniProtKB-UniRule"/>
</dbReference>
<dbReference type="Pfam" id="PF02595">
    <property type="entry name" value="Gly_kinase"/>
    <property type="match status" value="1"/>
</dbReference>
<dbReference type="SUPFAM" id="SSF110738">
    <property type="entry name" value="Glycerate kinase I"/>
    <property type="match status" value="1"/>
</dbReference>
<dbReference type="NCBIfam" id="TIGR00045">
    <property type="entry name" value="glycerate kinase"/>
    <property type="match status" value="1"/>
</dbReference>
<proteinExistence type="inferred from homology"/>
<dbReference type="AlphaFoldDB" id="A0A2W1L995"/>
<evidence type="ECO:0000313" key="5">
    <source>
        <dbReference type="EMBL" id="PZD95483.1"/>
    </source>
</evidence>
<accession>A0A2W1L995</accession>
<evidence type="ECO:0000256" key="3">
    <source>
        <dbReference type="ARBA" id="ARBA00022777"/>
    </source>
</evidence>
<keyword evidence="2 4" id="KW-0808">Transferase</keyword>
<keyword evidence="3 4" id="KW-0418">Kinase</keyword>
<dbReference type="InterPro" id="IPR018197">
    <property type="entry name" value="Glycerate_kinase_RE-like"/>
</dbReference>
<gene>
    <name evidence="5" type="ORF">DNH61_13195</name>
</gene>
<dbReference type="PANTHER" id="PTHR21599">
    <property type="entry name" value="GLYCERATE KINASE"/>
    <property type="match status" value="1"/>
</dbReference>
<comment type="similarity">
    <text evidence="1 4">Belongs to the glycerate kinase type-1 family.</text>
</comment>
<dbReference type="EMBL" id="QKRB01000044">
    <property type="protein sequence ID" value="PZD95483.1"/>
    <property type="molecule type" value="Genomic_DNA"/>
</dbReference>
<dbReference type="OrthoDB" id="9774290at2"/>
<sequence length="382" mass="39061">MHIVVAPDSYKGSVSAREAAEAMARGVRLALPDCKISKVPVADGGEGTLDCVLEASGGTAHTLMVSDPLGRSVPARLGILDGSGTCIIETAEACGLHRLTEPERNPLVTSTFGVGQLIMAGLDLGCRSFVLGLGGSSTNDGGAGMLQALGIRLLDKHGEELVPGGAALERLHQISTDLLDPRLAGTSFIAACDVDNPLIGPDGASAVFGPQKGASLEDVSLLDNCLAVWADHTEAATGIRLHSLPGAGAAGGMGGALIAYLRARMVPGFEVAAEMTGLEAHIRAADLVLTGEGRTDAQTIHGKAPCGVARLAQRYGVPAVVLSGAAGSDSKALHTAGVTAVFSITNEPMLLEAAIRRAPMLIEQAAEQVVRLFCAGQRTKQD</sequence>
<name>A0A2W1L995_9BACL</name>
<evidence type="ECO:0000256" key="1">
    <source>
        <dbReference type="ARBA" id="ARBA00006284"/>
    </source>
</evidence>
<dbReference type="PIRSF" id="PIRSF006078">
    <property type="entry name" value="GlxK"/>
    <property type="match status" value="1"/>
</dbReference>
<dbReference type="PANTHER" id="PTHR21599:SF0">
    <property type="entry name" value="GLYCERATE KINASE"/>
    <property type="match status" value="1"/>
</dbReference>
<evidence type="ECO:0000256" key="2">
    <source>
        <dbReference type="ARBA" id="ARBA00022679"/>
    </source>
</evidence>
<dbReference type="Gene3D" id="3.90.1510.10">
    <property type="entry name" value="Glycerate kinase, domain 2"/>
    <property type="match status" value="1"/>
</dbReference>
<dbReference type="RefSeq" id="WP_111147113.1">
    <property type="nucleotide sequence ID" value="NZ_QKRB01000044.1"/>
</dbReference>
<evidence type="ECO:0000256" key="4">
    <source>
        <dbReference type="PIRNR" id="PIRNR006078"/>
    </source>
</evidence>